<dbReference type="InterPro" id="IPR001173">
    <property type="entry name" value="Glyco_trans_2-like"/>
</dbReference>
<accession>A0A1I2JB36</accession>
<dbReference type="SUPFAM" id="SSF53448">
    <property type="entry name" value="Nucleotide-diphospho-sugar transferases"/>
    <property type="match status" value="1"/>
</dbReference>
<evidence type="ECO:0000313" key="2">
    <source>
        <dbReference type="EMBL" id="SFF51288.1"/>
    </source>
</evidence>
<keyword evidence="3" id="KW-1185">Reference proteome</keyword>
<keyword evidence="2" id="KW-0808">Transferase</keyword>
<dbReference type="Proteomes" id="UP000198589">
    <property type="component" value="Unassembled WGS sequence"/>
</dbReference>
<organism evidence="2 3">
    <name type="scientific">Blastococcus tunisiensis</name>
    <dbReference type="NCBI Taxonomy" id="1798228"/>
    <lineage>
        <taxon>Bacteria</taxon>
        <taxon>Bacillati</taxon>
        <taxon>Actinomycetota</taxon>
        <taxon>Actinomycetes</taxon>
        <taxon>Geodermatophilales</taxon>
        <taxon>Geodermatophilaceae</taxon>
        <taxon>Blastococcus</taxon>
    </lineage>
</organism>
<evidence type="ECO:0000259" key="1">
    <source>
        <dbReference type="Pfam" id="PF00535"/>
    </source>
</evidence>
<dbReference type="OrthoDB" id="153025at2"/>
<reference evidence="3" key="1">
    <citation type="submission" date="2016-10" db="EMBL/GenBank/DDBJ databases">
        <authorList>
            <person name="Varghese N."/>
            <person name="Submissions S."/>
        </authorList>
    </citation>
    <scope>NUCLEOTIDE SEQUENCE [LARGE SCALE GENOMIC DNA]</scope>
    <source>
        <strain evidence="3">DSM 46838</strain>
    </source>
</reference>
<dbReference type="AlphaFoldDB" id="A0A1I2JB36"/>
<evidence type="ECO:0000313" key="3">
    <source>
        <dbReference type="Proteomes" id="UP000198589"/>
    </source>
</evidence>
<name>A0A1I2JB36_9ACTN</name>
<feature type="domain" description="Glycosyltransferase 2-like" evidence="1">
    <location>
        <begin position="15"/>
        <end position="175"/>
    </location>
</feature>
<gene>
    <name evidence="2" type="ORF">SAMN05216574_115112</name>
</gene>
<dbReference type="STRING" id="1798228.SAMN05216574_115112"/>
<dbReference type="InterPro" id="IPR029044">
    <property type="entry name" value="Nucleotide-diphossugar_trans"/>
</dbReference>
<proteinExistence type="predicted"/>
<dbReference type="InterPro" id="IPR050834">
    <property type="entry name" value="Glycosyltransf_2"/>
</dbReference>
<dbReference type="GO" id="GO:0016740">
    <property type="term" value="F:transferase activity"/>
    <property type="evidence" value="ECO:0007669"/>
    <property type="project" value="UniProtKB-KW"/>
</dbReference>
<dbReference type="PANTHER" id="PTHR43685:SF2">
    <property type="entry name" value="GLYCOSYLTRANSFERASE 2-LIKE DOMAIN-CONTAINING PROTEIN"/>
    <property type="match status" value="1"/>
</dbReference>
<dbReference type="Pfam" id="PF00535">
    <property type="entry name" value="Glycos_transf_2"/>
    <property type="match status" value="1"/>
</dbReference>
<dbReference type="EMBL" id="FOND01000015">
    <property type="protein sequence ID" value="SFF51288.1"/>
    <property type="molecule type" value="Genomic_DNA"/>
</dbReference>
<sequence length="326" mass="34598">MDALAPLDPATLTISVVICAYTEQRWDDVLAAVGSVRAQRRPALETILVVDHNPALLARLRAELTDVRVVENGGERGLSGGKNTGVALAAGDVVAFLDDDAVAEPDWLGGMAAGYGRPDVVGVGGMTLPLWETGRPRWFPEEFDWVVGCTFVGREPGEVRNLLGGNASFRREVFDVVGGFPTGLGRTTASTRPLGGEETEFCIRVTQQLPGAVFLYEPGAVIWHRAPAARERFAYFRSRCYAEGLSKALVTRSVGVGDGLAAERAYTAVTLRRGVVRGVSEAVHGKPAALARTGAILVGLSAATWGYAVGRVQTRGAGRTAERLPA</sequence>
<protein>
    <submittedName>
        <fullName evidence="2">Glycosyltransferase, GT2 family</fullName>
    </submittedName>
</protein>
<dbReference type="PANTHER" id="PTHR43685">
    <property type="entry name" value="GLYCOSYLTRANSFERASE"/>
    <property type="match status" value="1"/>
</dbReference>
<dbReference type="Gene3D" id="3.90.550.10">
    <property type="entry name" value="Spore Coat Polysaccharide Biosynthesis Protein SpsA, Chain A"/>
    <property type="match status" value="1"/>
</dbReference>
<dbReference type="RefSeq" id="WP_092201778.1">
    <property type="nucleotide sequence ID" value="NZ_FOND01000015.1"/>
</dbReference>